<protein>
    <submittedName>
        <fullName evidence="1">Uncharacterized protein</fullName>
    </submittedName>
</protein>
<proteinExistence type="predicted"/>
<dbReference type="EMBL" id="JACCHS010000012">
    <property type="protein sequence ID" value="NYT46546.1"/>
    <property type="molecule type" value="Genomic_DNA"/>
</dbReference>
<dbReference type="Proteomes" id="UP000537890">
    <property type="component" value="Unassembled WGS sequence"/>
</dbReference>
<dbReference type="AlphaFoldDB" id="A0A7Z0MMQ2"/>
<gene>
    <name evidence="1" type="ORF">H0A75_01430</name>
</gene>
<reference evidence="1 2" key="1">
    <citation type="submission" date="2020-05" db="EMBL/GenBank/DDBJ databases">
        <title>Horizontal transmission and recombination maintain forever young bacterial symbiont genomes.</title>
        <authorList>
            <person name="Russell S.L."/>
            <person name="Pepper-Tunick E."/>
            <person name="Svedberg J."/>
            <person name="Byrne A."/>
            <person name="Ruelas Castillo J."/>
            <person name="Vollmers C."/>
            <person name="Beinart R.A."/>
            <person name="Corbett-Detig R."/>
        </authorList>
    </citation>
    <scope>NUCLEOTIDE SEQUENCE [LARGE SCALE GENOMIC DNA]</scope>
    <source>
        <strain evidence="1">4727-3</strain>
    </source>
</reference>
<evidence type="ECO:0000313" key="2">
    <source>
        <dbReference type="Proteomes" id="UP000537890"/>
    </source>
</evidence>
<sequence>MTKALAQILVKVAKDAAIRHALLIRNSGKSAEKIAALLMLTKRLPGVNLIFDGGFYPFRSPVSTIE</sequence>
<organism evidence="1 2">
    <name type="scientific">Candidatus Methanofishera endochildressiae</name>
    <dbReference type="NCBI Taxonomy" id="2738884"/>
    <lineage>
        <taxon>Bacteria</taxon>
        <taxon>Pseudomonadati</taxon>
        <taxon>Pseudomonadota</taxon>
        <taxon>Gammaproteobacteria</taxon>
        <taxon>Candidatus Methanofishera</taxon>
    </lineage>
</organism>
<comment type="caution">
    <text evidence="1">The sequence shown here is derived from an EMBL/GenBank/DDBJ whole genome shotgun (WGS) entry which is preliminary data.</text>
</comment>
<name>A0A7Z0MMQ2_9GAMM</name>
<accession>A0A7Z0MMQ2</accession>
<evidence type="ECO:0000313" key="1">
    <source>
        <dbReference type="EMBL" id="NYT46546.1"/>
    </source>
</evidence>